<protein>
    <recommendedName>
        <fullName evidence="7">Carbohydrate kinase PfkB domain-containing protein</fullName>
    </recommendedName>
</protein>
<accession>A0A7Z0WSE9</accession>
<dbReference type="NCBIfam" id="TIGR03168">
    <property type="entry name" value="1-PFK"/>
    <property type="match status" value="1"/>
</dbReference>
<evidence type="ECO:0000256" key="6">
    <source>
        <dbReference type="PIRNR" id="PIRNR000535"/>
    </source>
</evidence>
<organism evidence="8 9">
    <name type="scientific">Actinophytocola xinjiangensis</name>
    <dbReference type="NCBI Taxonomy" id="485602"/>
    <lineage>
        <taxon>Bacteria</taxon>
        <taxon>Bacillati</taxon>
        <taxon>Actinomycetota</taxon>
        <taxon>Actinomycetes</taxon>
        <taxon>Pseudonocardiales</taxon>
        <taxon>Pseudonocardiaceae</taxon>
    </lineage>
</organism>
<comment type="similarity">
    <text evidence="1">Belongs to the carbohydrate kinase PfkB family.</text>
</comment>
<keyword evidence="5" id="KW-0067">ATP-binding</keyword>
<dbReference type="PANTHER" id="PTHR46566">
    <property type="entry name" value="1-PHOSPHOFRUCTOKINASE-RELATED"/>
    <property type="match status" value="1"/>
</dbReference>
<dbReference type="Proteomes" id="UP000185696">
    <property type="component" value="Unassembled WGS sequence"/>
</dbReference>
<evidence type="ECO:0000259" key="7">
    <source>
        <dbReference type="Pfam" id="PF00294"/>
    </source>
</evidence>
<keyword evidence="3" id="KW-0547">Nucleotide-binding</keyword>
<feature type="domain" description="Carbohydrate kinase PfkB" evidence="7">
    <location>
        <begin position="18"/>
        <end position="277"/>
    </location>
</feature>
<dbReference type="InterPro" id="IPR011611">
    <property type="entry name" value="PfkB_dom"/>
</dbReference>
<keyword evidence="2 6" id="KW-0808">Transferase</keyword>
<dbReference type="InterPro" id="IPR017583">
    <property type="entry name" value="Tagatose/fructose_Pkinase"/>
</dbReference>
<dbReference type="GO" id="GO:0008443">
    <property type="term" value="F:phosphofructokinase activity"/>
    <property type="evidence" value="ECO:0007669"/>
    <property type="project" value="TreeGrafter"/>
</dbReference>
<dbReference type="SUPFAM" id="SSF53613">
    <property type="entry name" value="Ribokinase-like"/>
    <property type="match status" value="1"/>
</dbReference>
<dbReference type="GO" id="GO:0005524">
    <property type="term" value="F:ATP binding"/>
    <property type="evidence" value="ECO:0007669"/>
    <property type="project" value="UniProtKB-KW"/>
</dbReference>
<proteinExistence type="inferred from homology"/>
<dbReference type="Gene3D" id="3.40.1190.20">
    <property type="match status" value="1"/>
</dbReference>
<dbReference type="OrthoDB" id="9801219at2"/>
<evidence type="ECO:0000256" key="1">
    <source>
        <dbReference type="ARBA" id="ARBA00010688"/>
    </source>
</evidence>
<evidence type="ECO:0000256" key="3">
    <source>
        <dbReference type="ARBA" id="ARBA00022741"/>
    </source>
</evidence>
<comment type="caution">
    <text evidence="8">The sequence shown here is derived from an EMBL/GenBank/DDBJ whole genome shotgun (WGS) entry which is preliminary data.</text>
</comment>
<dbReference type="GO" id="GO:0005829">
    <property type="term" value="C:cytosol"/>
    <property type="evidence" value="ECO:0007669"/>
    <property type="project" value="TreeGrafter"/>
</dbReference>
<evidence type="ECO:0000313" key="8">
    <source>
        <dbReference type="EMBL" id="OLF14478.1"/>
    </source>
</evidence>
<dbReference type="PANTHER" id="PTHR46566:SF5">
    <property type="entry name" value="1-PHOSPHOFRUCTOKINASE"/>
    <property type="match status" value="1"/>
</dbReference>
<reference evidence="8 9" key="1">
    <citation type="submission" date="2016-12" db="EMBL/GenBank/DDBJ databases">
        <title>The draft genome sequence of Actinophytocola xinjiangensis.</title>
        <authorList>
            <person name="Wang W."/>
            <person name="Yuan L."/>
        </authorList>
    </citation>
    <scope>NUCLEOTIDE SEQUENCE [LARGE SCALE GENOMIC DNA]</scope>
    <source>
        <strain evidence="8 9">CGMCC 4.4663</strain>
    </source>
</reference>
<keyword evidence="9" id="KW-1185">Reference proteome</keyword>
<dbReference type="PROSITE" id="PS00583">
    <property type="entry name" value="PFKB_KINASES_1"/>
    <property type="match status" value="1"/>
</dbReference>
<keyword evidence="4" id="KW-0418">Kinase</keyword>
<evidence type="ECO:0000313" key="9">
    <source>
        <dbReference type="Proteomes" id="UP000185696"/>
    </source>
</evidence>
<sequence>MILTVTPNAALDVTYHVPTLRPGAAHRVTDVAVRAGGKGVNVARVLHALGHETLVTGLAGGREIQDDLAAAGIAERLVSVTTPARRTVTVVSGDGAATAFNEQGPPVAARDWERLAAVFPTLADRAEVVVLSGSLPPGLPADAYARLIGATTTPVVLDASGPALLGGVPAGPRLVKPNAEELAEATGTGDPLAGAARLRAHGAGAVVASLGPDGLVAVTGEGVWRARSRPRTGNPTGAGDACVAALAAGLAAGADWPVVLADAVALSAAAVACPLAGDVDLDVYRRLAPLIEVEGPHADTDR</sequence>
<gene>
    <name evidence="8" type="ORF">BLA60_01020</name>
</gene>
<dbReference type="InterPro" id="IPR029056">
    <property type="entry name" value="Ribokinase-like"/>
</dbReference>
<dbReference type="PROSITE" id="PS00584">
    <property type="entry name" value="PFKB_KINASES_2"/>
    <property type="match status" value="1"/>
</dbReference>
<dbReference type="PIRSF" id="PIRSF000535">
    <property type="entry name" value="1PFK/6PFK/LacC"/>
    <property type="match status" value="1"/>
</dbReference>
<dbReference type="AlphaFoldDB" id="A0A7Z0WSE9"/>
<evidence type="ECO:0000256" key="4">
    <source>
        <dbReference type="ARBA" id="ARBA00022777"/>
    </source>
</evidence>
<dbReference type="Pfam" id="PF00294">
    <property type="entry name" value="PfkB"/>
    <property type="match status" value="1"/>
</dbReference>
<dbReference type="InterPro" id="IPR002173">
    <property type="entry name" value="Carboh/pur_kinase_PfkB_CS"/>
</dbReference>
<dbReference type="EMBL" id="MSIF01000001">
    <property type="protein sequence ID" value="OLF14478.1"/>
    <property type="molecule type" value="Genomic_DNA"/>
</dbReference>
<dbReference type="CDD" id="cd01164">
    <property type="entry name" value="FruK_PfkB_like"/>
    <property type="match status" value="1"/>
</dbReference>
<evidence type="ECO:0000256" key="2">
    <source>
        <dbReference type="ARBA" id="ARBA00022679"/>
    </source>
</evidence>
<evidence type="ECO:0000256" key="5">
    <source>
        <dbReference type="ARBA" id="ARBA00022840"/>
    </source>
</evidence>
<name>A0A7Z0WSE9_9PSEU</name>